<dbReference type="EMBL" id="JARQZJ010000038">
    <property type="protein sequence ID" value="KAK9876782.1"/>
    <property type="molecule type" value="Genomic_DNA"/>
</dbReference>
<accession>A0AAW1U957</accession>
<proteinExistence type="predicted"/>
<evidence type="ECO:0000313" key="4">
    <source>
        <dbReference type="Proteomes" id="UP001431783"/>
    </source>
</evidence>
<gene>
    <name evidence="3" type="ORF">WA026_015019</name>
</gene>
<keyword evidence="4" id="KW-1185">Reference proteome</keyword>
<sequence>MLRLVVLIISLCAISITSSLASEIEDLELATPSKEALILKKPLLKDVKFPLPLPPLLSKHDDHFVPKFLHSLEKHPLPLRPLGVLKKPIIQEDPKLIDSVHHQHIPLHEPHILTESKSFDDNKYPHPLIPKHKGLLDSLLPEPKLIGQAIHKHSSSVVPKLHQEHFLHLTTKKPILFSKPHLGTHLLNENDEHINILDPLEHKIHHPVHSLPKKPLPLPEILEPKLHDHSLPKKPLLLPEILEPKLHDHHLHLLPKKPLLLPELLEPKLHDHSFPKKPLLLPEVLEPKLHDHHLHLLPKKPLPLPELLEHKIHHHPLNSLPKKPFPLPEPHPGKHLHEEHDKHIHPLDHHIFDGPKIVHEKKLPHLSHLEPHFPEHLVPEIKPKPIGPVFPPPPPLEPKLHHHHSLDLLPKKPLPLPEPQFGIHLQKEHKKPFEPKLVGHVLPPPVILPLEPKLHHDHPLHQIPKKPLLVPKLELEGHLLHNHGHEKHIRPIVPHIFLGPNSINEKKFPLHLDLKPDTPEESVPEIVRPILTKVVSTHVSKPSGSKVHYDHSEASESKRALFVPEPHLSGSLQNQQDKSDNPDLSITRSIPVYETTEEVETIK</sequence>
<feature type="chain" id="PRO_5043799969" evidence="2">
    <location>
        <begin position="22"/>
        <end position="603"/>
    </location>
</feature>
<reference evidence="3 4" key="1">
    <citation type="submission" date="2023-03" db="EMBL/GenBank/DDBJ databases">
        <title>Genome insight into feeding habits of ladybird beetles.</title>
        <authorList>
            <person name="Li H.-S."/>
            <person name="Huang Y.-H."/>
            <person name="Pang H."/>
        </authorList>
    </citation>
    <scope>NUCLEOTIDE SEQUENCE [LARGE SCALE GENOMIC DNA]</scope>
    <source>
        <strain evidence="3">SYSU_2023b</strain>
        <tissue evidence="3">Whole body</tissue>
    </source>
</reference>
<evidence type="ECO:0000256" key="2">
    <source>
        <dbReference type="SAM" id="SignalP"/>
    </source>
</evidence>
<protein>
    <submittedName>
        <fullName evidence="3">Uncharacterized protein</fullName>
    </submittedName>
</protein>
<feature type="compositionally biased region" description="Polar residues" evidence="1">
    <location>
        <begin position="570"/>
        <end position="588"/>
    </location>
</feature>
<organism evidence="3 4">
    <name type="scientific">Henosepilachna vigintioctopunctata</name>
    <dbReference type="NCBI Taxonomy" id="420089"/>
    <lineage>
        <taxon>Eukaryota</taxon>
        <taxon>Metazoa</taxon>
        <taxon>Ecdysozoa</taxon>
        <taxon>Arthropoda</taxon>
        <taxon>Hexapoda</taxon>
        <taxon>Insecta</taxon>
        <taxon>Pterygota</taxon>
        <taxon>Neoptera</taxon>
        <taxon>Endopterygota</taxon>
        <taxon>Coleoptera</taxon>
        <taxon>Polyphaga</taxon>
        <taxon>Cucujiformia</taxon>
        <taxon>Coccinelloidea</taxon>
        <taxon>Coccinellidae</taxon>
        <taxon>Epilachninae</taxon>
        <taxon>Epilachnini</taxon>
        <taxon>Henosepilachna</taxon>
    </lineage>
</organism>
<evidence type="ECO:0000313" key="3">
    <source>
        <dbReference type="EMBL" id="KAK9876782.1"/>
    </source>
</evidence>
<name>A0AAW1U957_9CUCU</name>
<keyword evidence="2" id="KW-0732">Signal</keyword>
<dbReference type="AlphaFoldDB" id="A0AAW1U957"/>
<evidence type="ECO:0000256" key="1">
    <source>
        <dbReference type="SAM" id="MobiDB-lite"/>
    </source>
</evidence>
<dbReference type="Proteomes" id="UP001431783">
    <property type="component" value="Unassembled WGS sequence"/>
</dbReference>
<feature type="region of interest" description="Disordered" evidence="1">
    <location>
        <begin position="565"/>
        <end position="603"/>
    </location>
</feature>
<comment type="caution">
    <text evidence="3">The sequence shown here is derived from an EMBL/GenBank/DDBJ whole genome shotgun (WGS) entry which is preliminary data.</text>
</comment>
<feature type="signal peptide" evidence="2">
    <location>
        <begin position="1"/>
        <end position="21"/>
    </location>
</feature>